<protein>
    <submittedName>
        <fullName evidence="1">Competence protein ComK</fullName>
    </submittedName>
</protein>
<dbReference type="Proteomes" id="UP001234495">
    <property type="component" value="Unassembled WGS sequence"/>
</dbReference>
<comment type="caution">
    <text evidence="1">The sequence shown here is derived from an EMBL/GenBank/DDBJ whole genome shotgun (WGS) entry which is preliminary data.</text>
</comment>
<organism evidence="1 2">
    <name type="scientific">Metabacillus malikii</name>
    <dbReference type="NCBI Taxonomy" id="1504265"/>
    <lineage>
        <taxon>Bacteria</taxon>
        <taxon>Bacillati</taxon>
        <taxon>Bacillota</taxon>
        <taxon>Bacilli</taxon>
        <taxon>Bacillales</taxon>
        <taxon>Bacillaceae</taxon>
        <taxon>Metabacillus</taxon>
    </lineage>
</organism>
<dbReference type="RefSeq" id="WP_307342256.1">
    <property type="nucleotide sequence ID" value="NZ_JAUSUD010000012.1"/>
</dbReference>
<keyword evidence="2" id="KW-1185">Reference proteome</keyword>
<evidence type="ECO:0000313" key="1">
    <source>
        <dbReference type="EMBL" id="MDQ0231385.1"/>
    </source>
</evidence>
<name>A0ABT9ZGH2_9BACI</name>
<evidence type="ECO:0000313" key="2">
    <source>
        <dbReference type="Proteomes" id="UP001234495"/>
    </source>
</evidence>
<accession>A0ABT9ZGH2</accession>
<dbReference type="InterPro" id="IPR010461">
    <property type="entry name" value="ComK"/>
</dbReference>
<sequence>MRHYYMLPVNEESPYIIHENTMCVMPFYNDTGVLCSQILEVYKEIEVKESPSTIVARSIDYFGGALQGRLQSAGGILIGQKLLPVMISEKYKTCMVPTCSPAKPENSWISYKHVRSIVPKGNQSIITLTNYSQIVVDVTRDTMERRLDKAARLLTTYEIREEKILDEVKTSYIAEPQFAYNLENEHFDQMT</sequence>
<gene>
    <name evidence="1" type="ORF">J2S19_002668</name>
</gene>
<reference evidence="1 2" key="1">
    <citation type="submission" date="2023-07" db="EMBL/GenBank/DDBJ databases">
        <title>Genomic Encyclopedia of Type Strains, Phase IV (KMG-IV): sequencing the most valuable type-strain genomes for metagenomic binning, comparative biology and taxonomic classification.</title>
        <authorList>
            <person name="Goeker M."/>
        </authorList>
    </citation>
    <scope>NUCLEOTIDE SEQUENCE [LARGE SCALE GENOMIC DNA]</scope>
    <source>
        <strain evidence="1 2">DSM 29005</strain>
    </source>
</reference>
<dbReference type="EMBL" id="JAUSUD010000012">
    <property type="protein sequence ID" value="MDQ0231385.1"/>
    <property type="molecule type" value="Genomic_DNA"/>
</dbReference>
<dbReference type="Pfam" id="PF06338">
    <property type="entry name" value="ComK"/>
    <property type="match status" value="1"/>
</dbReference>
<proteinExistence type="predicted"/>